<evidence type="ECO:0000256" key="16">
    <source>
        <dbReference type="ARBA" id="ARBA00023209"/>
    </source>
</evidence>
<feature type="transmembrane region" description="Helical" evidence="19">
    <location>
        <begin position="167"/>
        <end position="187"/>
    </location>
</feature>
<keyword evidence="16" id="KW-0594">Phospholipid biosynthesis</keyword>
<evidence type="ECO:0000256" key="12">
    <source>
        <dbReference type="ARBA" id="ARBA00022695"/>
    </source>
</evidence>
<dbReference type="PANTHER" id="PTHR46382:SF1">
    <property type="entry name" value="PHOSPHATIDATE CYTIDYLYLTRANSFERASE"/>
    <property type="match status" value="1"/>
</dbReference>
<evidence type="ECO:0000256" key="7">
    <source>
        <dbReference type="ARBA" id="ARBA00019373"/>
    </source>
</evidence>
<keyword evidence="9" id="KW-0444">Lipid biosynthesis</keyword>
<reference evidence="20" key="1">
    <citation type="journal article" date="2020" name="mSystems">
        <title>Genome- and Community-Level Interaction Insights into Carbon Utilization and Element Cycling Functions of Hydrothermarchaeota in Hydrothermal Sediment.</title>
        <authorList>
            <person name="Zhou Z."/>
            <person name="Liu Y."/>
            <person name="Xu W."/>
            <person name="Pan J."/>
            <person name="Luo Z.H."/>
            <person name="Li M."/>
        </authorList>
    </citation>
    <scope>NUCLEOTIDE SEQUENCE [LARGE SCALE GENOMIC DNA]</scope>
    <source>
        <strain evidence="20">HyVt-115</strain>
    </source>
</reference>
<organism evidence="20">
    <name type="scientific">Thermosulfidibacter takaii</name>
    <dbReference type="NCBI Taxonomy" id="412593"/>
    <lineage>
        <taxon>Bacteria</taxon>
        <taxon>Pseudomonadati</taxon>
        <taxon>Thermosulfidibacterota</taxon>
        <taxon>Thermosulfidibacteria</taxon>
        <taxon>Thermosulfidibacterales</taxon>
        <taxon>Thermosulfidibacteraceae</taxon>
    </lineage>
</organism>
<dbReference type="Proteomes" id="UP000885690">
    <property type="component" value="Unassembled WGS sequence"/>
</dbReference>
<keyword evidence="13 19" id="KW-1133">Transmembrane helix</keyword>
<feature type="transmembrane region" description="Helical" evidence="19">
    <location>
        <begin position="84"/>
        <end position="103"/>
    </location>
</feature>
<comment type="subcellular location">
    <subcellularLocation>
        <location evidence="2">Cell membrane</location>
        <topology evidence="2">Multi-pass membrane protein</topology>
    </subcellularLocation>
</comment>
<comment type="pathway">
    <text evidence="4">Lipid metabolism.</text>
</comment>
<protein>
    <recommendedName>
        <fullName evidence="7 18">Phosphatidate cytidylyltransferase</fullName>
        <ecNumber evidence="6 18">2.7.7.41</ecNumber>
    </recommendedName>
</protein>
<dbReference type="InterPro" id="IPR000374">
    <property type="entry name" value="PC_trans"/>
</dbReference>
<evidence type="ECO:0000313" key="20">
    <source>
        <dbReference type="EMBL" id="HDD52480.1"/>
    </source>
</evidence>
<dbReference type="EMBL" id="DQWS01000009">
    <property type="protein sequence ID" value="HDD52480.1"/>
    <property type="molecule type" value="Genomic_DNA"/>
</dbReference>
<evidence type="ECO:0000256" key="5">
    <source>
        <dbReference type="ARBA" id="ARBA00010185"/>
    </source>
</evidence>
<comment type="similarity">
    <text evidence="5 18">Belongs to the CDS family.</text>
</comment>
<dbReference type="PROSITE" id="PS01315">
    <property type="entry name" value="CDS"/>
    <property type="match status" value="1"/>
</dbReference>
<comment type="catalytic activity">
    <reaction evidence="1 18">
        <text>a 1,2-diacyl-sn-glycero-3-phosphate + CTP + H(+) = a CDP-1,2-diacyl-sn-glycerol + diphosphate</text>
        <dbReference type="Rhea" id="RHEA:16229"/>
        <dbReference type="ChEBI" id="CHEBI:15378"/>
        <dbReference type="ChEBI" id="CHEBI:33019"/>
        <dbReference type="ChEBI" id="CHEBI:37563"/>
        <dbReference type="ChEBI" id="CHEBI:58332"/>
        <dbReference type="ChEBI" id="CHEBI:58608"/>
        <dbReference type="EC" id="2.7.7.41"/>
    </reaction>
</comment>
<keyword evidence="17" id="KW-1208">Phospholipid metabolism</keyword>
<dbReference type="GO" id="GO:0005886">
    <property type="term" value="C:plasma membrane"/>
    <property type="evidence" value="ECO:0007669"/>
    <property type="project" value="UniProtKB-SubCell"/>
</dbReference>
<evidence type="ECO:0000256" key="8">
    <source>
        <dbReference type="ARBA" id="ARBA00022475"/>
    </source>
</evidence>
<keyword evidence="8" id="KW-1003">Cell membrane</keyword>
<feature type="transmembrane region" description="Helical" evidence="19">
    <location>
        <begin position="140"/>
        <end position="161"/>
    </location>
</feature>
<keyword evidence="11 18" id="KW-0812">Transmembrane</keyword>
<keyword evidence="15 19" id="KW-0472">Membrane</keyword>
<sequence>MGSSTRVVTGLILLALVLVVLFVPHPLPLTLLVWALGIVGLWEYLRLVGVIGERRVEGEWLKEEAEAGGLSLPLSPSSLNSSSFIRLATSLLTFTLLIAGCYFRNLVLVLGSLCLPFVCFARDLFMFGRDPEGWPEGQPVLGLFVAGPVYLGLALGLAVYYKVEGNLWPLIFVAACVWAGDTAAYYVGKALGKRSLHPLSPQKTWEGALGGLVAGALAAMVIGLLGGLFPWWLGFVLGLVINAVGQLGDLLESFLKRVAGVKDSGTIFPGHGGVLDRIDSLLFALPVYALISGLLALL</sequence>
<feature type="transmembrane region" description="Helical" evidence="19">
    <location>
        <begin position="208"/>
        <end position="233"/>
    </location>
</feature>
<evidence type="ECO:0000256" key="17">
    <source>
        <dbReference type="ARBA" id="ARBA00023264"/>
    </source>
</evidence>
<evidence type="ECO:0000256" key="6">
    <source>
        <dbReference type="ARBA" id="ARBA00012487"/>
    </source>
</evidence>
<dbReference type="UniPathway" id="UPA00557">
    <property type="reaction ID" value="UER00614"/>
</dbReference>
<evidence type="ECO:0000256" key="11">
    <source>
        <dbReference type="ARBA" id="ARBA00022692"/>
    </source>
</evidence>
<evidence type="ECO:0000256" key="13">
    <source>
        <dbReference type="ARBA" id="ARBA00022989"/>
    </source>
</evidence>
<feature type="transmembrane region" description="Helical" evidence="19">
    <location>
        <begin position="280"/>
        <end position="297"/>
    </location>
</feature>
<evidence type="ECO:0000256" key="4">
    <source>
        <dbReference type="ARBA" id="ARBA00005189"/>
    </source>
</evidence>
<evidence type="ECO:0000256" key="10">
    <source>
        <dbReference type="ARBA" id="ARBA00022679"/>
    </source>
</evidence>
<dbReference type="EC" id="2.7.7.41" evidence="6 18"/>
<evidence type="ECO:0000256" key="15">
    <source>
        <dbReference type="ARBA" id="ARBA00023136"/>
    </source>
</evidence>
<dbReference type="GO" id="GO:0004605">
    <property type="term" value="F:phosphatidate cytidylyltransferase activity"/>
    <property type="evidence" value="ECO:0007669"/>
    <property type="project" value="UniProtKB-EC"/>
</dbReference>
<accession>A0A7C0YCS5</accession>
<evidence type="ECO:0000256" key="14">
    <source>
        <dbReference type="ARBA" id="ARBA00023098"/>
    </source>
</evidence>
<evidence type="ECO:0000256" key="3">
    <source>
        <dbReference type="ARBA" id="ARBA00005119"/>
    </source>
</evidence>
<name>A0A7C0YCS5_9BACT</name>
<gene>
    <name evidence="20" type="ORF">ENF32_00205</name>
</gene>
<evidence type="ECO:0000256" key="1">
    <source>
        <dbReference type="ARBA" id="ARBA00001698"/>
    </source>
</evidence>
<evidence type="ECO:0000256" key="18">
    <source>
        <dbReference type="RuleBase" id="RU003938"/>
    </source>
</evidence>
<evidence type="ECO:0000256" key="9">
    <source>
        <dbReference type="ARBA" id="ARBA00022516"/>
    </source>
</evidence>
<keyword evidence="10 18" id="KW-0808">Transferase</keyword>
<keyword evidence="14" id="KW-0443">Lipid metabolism</keyword>
<comment type="caution">
    <text evidence="20">The sequence shown here is derived from an EMBL/GenBank/DDBJ whole genome shotgun (WGS) entry which is preliminary data.</text>
</comment>
<feature type="transmembrane region" description="Helical" evidence="19">
    <location>
        <begin position="109"/>
        <end position="128"/>
    </location>
</feature>
<evidence type="ECO:0000256" key="19">
    <source>
        <dbReference type="SAM" id="Phobius"/>
    </source>
</evidence>
<dbReference type="AlphaFoldDB" id="A0A7C0YCS5"/>
<dbReference type="Pfam" id="PF01148">
    <property type="entry name" value="CTP_transf_1"/>
    <property type="match status" value="1"/>
</dbReference>
<feature type="transmembrane region" description="Helical" evidence="19">
    <location>
        <begin position="7"/>
        <end position="25"/>
    </location>
</feature>
<dbReference type="GO" id="GO:0016024">
    <property type="term" value="P:CDP-diacylglycerol biosynthetic process"/>
    <property type="evidence" value="ECO:0007669"/>
    <property type="project" value="UniProtKB-UniPathway"/>
</dbReference>
<proteinExistence type="inferred from homology"/>
<comment type="pathway">
    <text evidence="3 18">Phospholipid metabolism; CDP-diacylglycerol biosynthesis; CDP-diacylglycerol from sn-glycerol 3-phosphate: step 3/3.</text>
</comment>
<dbReference type="PANTHER" id="PTHR46382">
    <property type="entry name" value="PHOSPHATIDATE CYTIDYLYLTRANSFERASE"/>
    <property type="match status" value="1"/>
</dbReference>
<keyword evidence="12 18" id="KW-0548">Nucleotidyltransferase</keyword>
<evidence type="ECO:0000256" key="2">
    <source>
        <dbReference type="ARBA" id="ARBA00004651"/>
    </source>
</evidence>